<feature type="region of interest" description="Disordered" evidence="3">
    <location>
        <begin position="346"/>
        <end position="368"/>
    </location>
</feature>
<comment type="caution">
    <text evidence="5">The sequence shown here is derived from an EMBL/GenBank/DDBJ whole genome shotgun (WGS) entry which is preliminary data.</text>
</comment>
<dbReference type="Gene3D" id="2.60.40.2500">
    <property type="match status" value="1"/>
</dbReference>
<protein>
    <recommendedName>
        <fullName evidence="7">P-type conjugative transfer protein TrbG</fullName>
    </recommendedName>
</protein>
<proteinExistence type="inferred from homology"/>
<dbReference type="InterPro" id="IPR033645">
    <property type="entry name" value="VirB9/CagX/TrbG_C"/>
</dbReference>
<dbReference type="AlphaFoldDB" id="K9CZH2"/>
<dbReference type="STRING" id="883156.HMPREF9282_02105"/>
<comment type="similarity">
    <text evidence="1">Belongs to the TrbG/VirB9 family.</text>
</comment>
<dbReference type="PATRIC" id="fig|883156.3.peg.2059"/>
<evidence type="ECO:0008006" key="7">
    <source>
        <dbReference type="Google" id="ProtNLM"/>
    </source>
</evidence>
<organism evidence="5 6">
    <name type="scientific">Veillonella seminalis ACS-216-V-Col6b</name>
    <dbReference type="NCBI Taxonomy" id="883156"/>
    <lineage>
        <taxon>Bacteria</taxon>
        <taxon>Bacillati</taxon>
        <taxon>Bacillota</taxon>
        <taxon>Negativicutes</taxon>
        <taxon>Veillonellales</taxon>
        <taxon>Veillonellaceae</taxon>
        <taxon>Veillonella</taxon>
    </lineage>
</organism>
<evidence type="ECO:0000313" key="6">
    <source>
        <dbReference type="Proteomes" id="UP000009891"/>
    </source>
</evidence>
<dbReference type="eggNOG" id="COG3504">
    <property type="taxonomic scope" value="Bacteria"/>
</dbReference>
<dbReference type="Proteomes" id="UP000009891">
    <property type="component" value="Unassembled WGS sequence"/>
</dbReference>
<dbReference type="InterPro" id="IPR038161">
    <property type="entry name" value="VirB9/CagX/TrbG_C_sf"/>
</dbReference>
<evidence type="ECO:0000256" key="3">
    <source>
        <dbReference type="SAM" id="MobiDB-lite"/>
    </source>
</evidence>
<dbReference type="Pfam" id="PF03524">
    <property type="entry name" value="CagX"/>
    <property type="match status" value="1"/>
</dbReference>
<feature type="chain" id="PRO_5003925704" description="P-type conjugative transfer protein TrbG" evidence="4">
    <location>
        <begin position="26"/>
        <end position="380"/>
    </location>
</feature>
<dbReference type="EMBL" id="AHAF01000023">
    <property type="protein sequence ID" value="EKU77388.1"/>
    <property type="molecule type" value="Genomic_DNA"/>
</dbReference>
<feature type="signal peptide" evidence="4">
    <location>
        <begin position="1"/>
        <end position="25"/>
    </location>
</feature>
<dbReference type="InterPro" id="IPR010258">
    <property type="entry name" value="Conjugal_tfr_TrbG/VirB9/CagX"/>
</dbReference>
<feature type="compositionally biased region" description="Basic and acidic residues" evidence="3">
    <location>
        <begin position="354"/>
        <end position="368"/>
    </location>
</feature>
<name>K9CZH2_9FIRM</name>
<keyword evidence="6" id="KW-1185">Reference proteome</keyword>
<keyword evidence="2 4" id="KW-0732">Signal</keyword>
<evidence type="ECO:0000256" key="1">
    <source>
        <dbReference type="ARBA" id="ARBA00006135"/>
    </source>
</evidence>
<evidence type="ECO:0000256" key="2">
    <source>
        <dbReference type="ARBA" id="ARBA00022729"/>
    </source>
</evidence>
<dbReference type="RefSeq" id="WP_006556989.1">
    <property type="nucleotide sequence ID" value="NZ_JH992939.1"/>
</dbReference>
<evidence type="ECO:0000313" key="5">
    <source>
        <dbReference type="EMBL" id="EKU77388.1"/>
    </source>
</evidence>
<gene>
    <name evidence="5" type="ORF">HMPREF9282_02105</name>
</gene>
<dbReference type="HOGENOM" id="CLU_727498_0_0_9"/>
<accession>K9CZH2</accession>
<dbReference type="OrthoDB" id="9815808at2"/>
<evidence type="ECO:0000256" key="4">
    <source>
        <dbReference type="SAM" id="SignalP"/>
    </source>
</evidence>
<reference evidence="5 6" key="1">
    <citation type="submission" date="2012-09" db="EMBL/GenBank/DDBJ databases">
        <title>The Genome Sequence of Veillonella ratti ACS-216-V-COL6B.</title>
        <authorList>
            <consortium name="The Broad Institute Genome Sequencing Platform"/>
            <person name="Earl A."/>
            <person name="Ward D."/>
            <person name="Feldgarden M."/>
            <person name="Gevers D."/>
            <person name="Saerens B."/>
            <person name="Vaneechoutte M."/>
            <person name="Walker B."/>
            <person name="Young S.K."/>
            <person name="Zeng Q."/>
            <person name="Gargeya S."/>
            <person name="Fitzgerald M."/>
            <person name="Haas B."/>
            <person name="Abouelleil A."/>
            <person name="Alvarado L."/>
            <person name="Arachchi H.M."/>
            <person name="Berlin A."/>
            <person name="Chapman S.B."/>
            <person name="Goldberg J."/>
            <person name="Griggs A."/>
            <person name="Gujja S."/>
            <person name="Hansen M."/>
            <person name="Howarth C."/>
            <person name="Imamovic A."/>
            <person name="Larimer J."/>
            <person name="McCowen C."/>
            <person name="Montmayeur A."/>
            <person name="Murphy C."/>
            <person name="Neiman D."/>
            <person name="Pearson M."/>
            <person name="Priest M."/>
            <person name="Roberts A."/>
            <person name="Saif S."/>
            <person name="Shea T."/>
            <person name="Sisk P."/>
            <person name="Sykes S."/>
            <person name="Wortman J."/>
            <person name="Nusbaum C."/>
            <person name="Birren B."/>
        </authorList>
    </citation>
    <scope>NUCLEOTIDE SEQUENCE [LARGE SCALE GENOMIC DNA]</scope>
    <source>
        <strain evidence="5 6">ACS-216-V-Col6b</strain>
    </source>
</reference>
<sequence>MNVKKRLLATCLTVGLLGISPFSHASESVVYDYTYRDGSAHVYTYNPWQQFEINTEVGYVTDIQLRPDEVVQKISAGNTVQFSVDTDEVAGVQHVYVKPLVGNNKTNFIINTSKRSYRLIVNATDSHEYIILWTYPTEDLKDAVERKEIELAEAYHQNEQYKTIINKQFNENYKVIKNKNVKDIYIPTKVFDDGQKTYIEVRPENQDNFPTIYYFNEYEKNKLELVNYRLKGNYLEIDKIMHGMKLAYSQKSFLIIEKEANTKDVPKAKDITFNKVDAQDLAEAMNGQATTIEMQTEWIPLKERMRKQRINEYKEFVKETQPPEVPSGPANDEALDIQIANLEAELGINNSQNDEAKPSFDEEAERKHVQEQIRLINEGG</sequence>
<dbReference type="CDD" id="cd06911">
    <property type="entry name" value="VirB9_CagX_TrbG"/>
    <property type="match status" value="1"/>
</dbReference>